<dbReference type="EMBL" id="QQAY01000003">
    <property type="protein sequence ID" value="RDI44231.1"/>
    <property type="molecule type" value="Genomic_DNA"/>
</dbReference>
<dbReference type="InterPro" id="IPR034829">
    <property type="entry name" value="DnaD-like_sf"/>
</dbReference>
<keyword evidence="6" id="KW-1185">Reference proteome</keyword>
<dbReference type="Proteomes" id="UP000255326">
    <property type="component" value="Unassembled WGS sequence"/>
</dbReference>
<reference evidence="5 6" key="1">
    <citation type="submission" date="2018-07" db="EMBL/GenBank/DDBJ databases">
        <title>Genomic Encyclopedia of Type Strains, Phase IV (KMG-IV): sequencing the most valuable type-strain genomes for metagenomic binning, comparative biology and taxonomic classification.</title>
        <authorList>
            <person name="Goeker M."/>
        </authorList>
    </citation>
    <scope>NUCLEOTIDE SEQUENCE [LARGE SCALE GENOMIC DNA]</scope>
    <source>
        <strain evidence="5 6">DSM 25281</strain>
    </source>
</reference>
<feature type="compositionally biased region" description="Basic and acidic residues" evidence="2">
    <location>
        <begin position="397"/>
        <end position="411"/>
    </location>
</feature>
<proteinExistence type="inferred from homology"/>
<organism evidence="5 6">
    <name type="scientific">Falsibacillus pallidus</name>
    <dbReference type="NCBI Taxonomy" id="493781"/>
    <lineage>
        <taxon>Bacteria</taxon>
        <taxon>Bacillati</taxon>
        <taxon>Bacillota</taxon>
        <taxon>Bacilli</taxon>
        <taxon>Bacillales</taxon>
        <taxon>Bacillaceae</taxon>
        <taxon>Falsibacillus</taxon>
    </lineage>
</organism>
<evidence type="ECO:0000259" key="4">
    <source>
        <dbReference type="Pfam" id="PF25888"/>
    </source>
</evidence>
<dbReference type="OrthoDB" id="2082007at2"/>
<evidence type="ECO:0000313" key="5">
    <source>
        <dbReference type="EMBL" id="RDI44231.1"/>
    </source>
</evidence>
<dbReference type="RefSeq" id="WP_114745105.1">
    <property type="nucleotide sequence ID" value="NZ_QQAY01000003.1"/>
</dbReference>
<sequence>MKQYWNEIKPVDAYQAASNGMLHEYDRKVISFLYQPLIGPICYSLYMTLWNQVEENRLWAIESSHYHLMNLLSLNLTDIYEARLKLEGIGLLKVFVKENGEDRSFIYELQPPLSPEAFFSDGMLNVYLYRKLGKNHFLRLKQFFTDDRFDGADYKDITREFQDVFSSGNQQQFLDEEAFEDSRLEQSKQYIGRKPAETVNAKDYEFDFDLLLAGLQEAILPKKALTKKARSAIEKLAFLYRINAVDMKKVVISAVTNDQEIDIELLRKAARDWYQMENGEPLPQLIDRMQPALLQSSGTDQQEDRLIQYFENTSPRQLLTDISKGAQPSKADLMAVEEVLLNQNLPPGVVNVLIQYVMLKTDMKLSKSYMEKIASHWARKNIKTVKDAMDLAKKEHKQYQDWASGKKETSTVRRKKPTRTEQLPDWFNDTAGEKEQKSTPPPDDTDLEAKRQRLQKLQEKYKK</sequence>
<feature type="compositionally biased region" description="Basic and acidic residues" evidence="2">
    <location>
        <begin position="447"/>
        <end position="463"/>
    </location>
</feature>
<dbReference type="Gene3D" id="1.10.10.630">
    <property type="entry name" value="DnaD domain-like"/>
    <property type="match status" value="1"/>
</dbReference>
<keyword evidence="5" id="KW-0378">Hydrolase</keyword>
<dbReference type="Pfam" id="PF25888">
    <property type="entry name" value="WHD_DnaB"/>
    <property type="match status" value="1"/>
</dbReference>
<gene>
    <name evidence="5" type="ORF">DFR59_103302</name>
</gene>
<protein>
    <submittedName>
        <fullName evidence="5">Replicative DNA helicase loader DnaB</fullName>
    </submittedName>
</protein>
<evidence type="ECO:0000256" key="2">
    <source>
        <dbReference type="SAM" id="MobiDB-lite"/>
    </source>
</evidence>
<evidence type="ECO:0000313" key="6">
    <source>
        <dbReference type="Proteomes" id="UP000255326"/>
    </source>
</evidence>
<evidence type="ECO:0000259" key="3">
    <source>
        <dbReference type="Pfam" id="PF07261"/>
    </source>
</evidence>
<feature type="domain" description="Replicative helicase loading/DNA remodeling protein DnaB N-terminal winged helix" evidence="4">
    <location>
        <begin position="8"/>
        <end position="268"/>
    </location>
</feature>
<evidence type="ECO:0000256" key="1">
    <source>
        <dbReference type="ARBA" id="ARBA00093462"/>
    </source>
</evidence>
<dbReference type="InterPro" id="IPR006343">
    <property type="entry name" value="DnaB/C_C"/>
</dbReference>
<accession>A0A370GKN2</accession>
<name>A0A370GKN2_9BACI</name>
<keyword evidence="5" id="KW-0347">Helicase</keyword>
<feature type="domain" description="DnaB/C C-terminal" evidence="3">
    <location>
        <begin position="327"/>
        <end position="390"/>
    </location>
</feature>
<dbReference type="GO" id="GO:0004386">
    <property type="term" value="F:helicase activity"/>
    <property type="evidence" value="ECO:0007669"/>
    <property type="project" value="UniProtKB-KW"/>
</dbReference>
<dbReference type="AlphaFoldDB" id="A0A370GKN2"/>
<feature type="region of interest" description="Disordered" evidence="2">
    <location>
        <begin position="397"/>
        <end position="463"/>
    </location>
</feature>
<dbReference type="Pfam" id="PF07261">
    <property type="entry name" value="DnaB_2"/>
    <property type="match status" value="1"/>
</dbReference>
<dbReference type="InterPro" id="IPR058660">
    <property type="entry name" value="WHD_DnaB"/>
</dbReference>
<comment type="caution">
    <text evidence="5">The sequence shown here is derived from an EMBL/GenBank/DDBJ whole genome shotgun (WGS) entry which is preliminary data.</text>
</comment>
<comment type="similarity">
    <text evidence="1">Belongs to the DnaB/DnaD family.</text>
</comment>
<keyword evidence="5" id="KW-0067">ATP-binding</keyword>
<keyword evidence="5" id="KW-0547">Nucleotide-binding</keyword>